<dbReference type="GO" id="GO:0016757">
    <property type="term" value="F:glycosyltransferase activity"/>
    <property type="evidence" value="ECO:0007669"/>
    <property type="project" value="UniProtKB-KW"/>
</dbReference>
<protein>
    <submittedName>
        <fullName evidence="3">Unannotated protein</fullName>
    </submittedName>
</protein>
<keyword evidence="1" id="KW-0328">Glycosyltransferase</keyword>
<dbReference type="PANTHER" id="PTHR12526">
    <property type="entry name" value="GLYCOSYLTRANSFERASE"/>
    <property type="match status" value="1"/>
</dbReference>
<sequence>MAGLVRTLETTAERNRRLILAESAYAQRFVGVHPVVPNTTPVAPRTPSPQSGRAVYVGHLTEARGALDLIEVGRLVHTAGITVDVVGHAHQDVRGALEQAHAAGWIVWHGFVPNDVALGMLDGATAGLSLLHDEENYRVSMPTKVIEYMAHGIPVITTPLPLAAELVKANDCGVVVPFNDPQAAAAALVALNSDESRRLRWGANGHAAALDDWNWDHDSVAFVQQLQVWVAEANLSVVGVAEPDPQ</sequence>
<dbReference type="PANTHER" id="PTHR12526:SF629">
    <property type="entry name" value="TEICHURONIC ACID BIOSYNTHESIS GLYCOSYLTRANSFERASE TUAH-RELATED"/>
    <property type="match status" value="1"/>
</dbReference>
<dbReference type="AlphaFoldDB" id="A0A6J7IJV2"/>
<gene>
    <name evidence="3" type="ORF">UFOPK3610_01963</name>
</gene>
<evidence type="ECO:0000256" key="1">
    <source>
        <dbReference type="ARBA" id="ARBA00022676"/>
    </source>
</evidence>
<proteinExistence type="predicted"/>
<organism evidence="3">
    <name type="scientific">freshwater metagenome</name>
    <dbReference type="NCBI Taxonomy" id="449393"/>
    <lineage>
        <taxon>unclassified sequences</taxon>
        <taxon>metagenomes</taxon>
        <taxon>ecological metagenomes</taxon>
    </lineage>
</organism>
<evidence type="ECO:0000256" key="2">
    <source>
        <dbReference type="ARBA" id="ARBA00022679"/>
    </source>
</evidence>
<accession>A0A6J7IJV2</accession>
<evidence type="ECO:0000313" key="3">
    <source>
        <dbReference type="EMBL" id="CAB4931533.1"/>
    </source>
</evidence>
<dbReference type="EMBL" id="CAFBMR010000144">
    <property type="protein sequence ID" value="CAB4931533.1"/>
    <property type="molecule type" value="Genomic_DNA"/>
</dbReference>
<reference evidence="3" key="1">
    <citation type="submission" date="2020-05" db="EMBL/GenBank/DDBJ databases">
        <authorList>
            <person name="Chiriac C."/>
            <person name="Salcher M."/>
            <person name="Ghai R."/>
            <person name="Kavagutti S V."/>
        </authorList>
    </citation>
    <scope>NUCLEOTIDE SEQUENCE</scope>
</reference>
<dbReference type="SUPFAM" id="SSF53756">
    <property type="entry name" value="UDP-Glycosyltransferase/glycogen phosphorylase"/>
    <property type="match status" value="1"/>
</dbReference>
<dbReference type="Gene3D" id="3.40.50.2000">
    <property type="entry name" value="Glycogen Phosphorylase B"/>
    <property type="match status" value="1"/>
</dbReference>
<dbReference type="Pfam" id="PF13692">
    <property type="entry name" value="Glyco_trans_1_4"/>
    <property type="match status" value="1"/>
</dbReference>
<name>A0A6J7IJV2_9ZZZZ</name>
<keyword evidence="2" id="KW-0808">Transferase</keyword>